<dbReference type="AlphaFoldDB" id="A0A8H4F365"/>
<feature type="domain" description="GRF-type" evidence="6">
    <location>
        <begin position="1"/>
        <end position="34"/>
    </location>
</feature>
<keyword evidence="3" id="KW-0862">Zinc</keyword>
<evidence type="ECO:0000256" key="4">
    <source>
        <dbReference type="PROSITE-ProRule" id="PRU01343"/>
    </source>
</evidence>
<evidence type="ECO:0000256" key="2">
    <source>
        <dbReference type="ARBA" id="ARBA00022771"/>
    </source>
</evidence>
<dbReference type="PANTHER" id="PTHR33680">
    <property type="entry name" value="OS07G0190500 PROTEIN"/>
    <property type="match status" value="1"/>
</dbReference>
<dbReference type="InterPro" id="IPR010666">
    <property type="entry name" value="Znf_GRF"/>
</dbReference>
<accession>A0A8H4F365</accession>
<feature type="domain" description="GRF-type" evidence="6">
    <location>
        <begin position="64"/>
        <end position="106"/>
    </location>
</feature>
<dbReference type="EMBL" id="JAAECE010000002">
    <property type="protein sequence ID" value="KAF1804512.1"/>
    <property type="molecule type" value="Genomic_DNA"/>
</dbReference>
<feature type="compositionally biased region" description="Low complexity" evidence="5">
    <location>
        <begin position="42"/>
        <end position="58"/>
    </location>
</feature>
<comment type="caution">
    <text evidence="7">The sequence shown here is derived from an EMBL/GenBank/DDBJ whole genome shotgun (WGS) entry which is preliminary data.</text>
</comment>
<reference evidence="7 8" key="1">
    <citation type="submission" date="2019-09" db="EMBL/GenBank/DDBJ databases">
        <authorList>
            <consortium name="DOE Joint Genome Institute"/>
            <person name="Mondo S.J."/>
            <person name="Navarro-Mendoza M.I."/>
            <person name="Perez-Arques C."/>
            <person name="Panchal S."/>
            <person name="Nicolas F.E."/>
            <person name="Ganguly P."/>
            <person name="Pangilinan J."/>
            <person name="Grigoriev I."/>
            <person name="Heitman J."/>
            <person name="Sanya K."/>
            <person name="Garre V."/>
        </authorList>
    </citation>
    <scope>NUCLEOTIDE SEQUENCE [LARGE SCALE GENOMIC DNA]</scope>
    <source>
        <strain evidence="7 8">MU402</strain>
    </source>
</reference>
<keyword evidence="2 4" id="KW-0863">Zinc-finger</keyword>
<sequence>MALRTVNKAGPNKGREFYTCTDDNSCTFVWADEQGTTAARHSSSTNTPTRSSSNNNSNHVTPFCKCGKNSVERTVRKEGPNTGRMFYACAAGKDTGCDYFEWVDQM</sequence>
<name>A0A8H4F365_MUCCL</name>
<keyword evidence="1" id="KW-0479">Metal-binding</keyword>
<gene>
    <name evidence="7" type="ORF">FB192DRAFT_1358053</name>
</gene>
<evidence type="ECO:0000259" key="6">
    <source>
        <dbReference type="PROSITE" id="PS51999"/>
    </source>
</evidence>
<evidence type="ECO:0000256" key="3">
    <source>
        <dbReference type="ARBA" id="ARBA00022833"/>
    </source>
</evidence>
<dbReference type="GO" id="GO:0008270">
    <property type="term" value="F:zinc ion binding"/>
    <property type="evidence" value="ECO:0007669"/>
    <property type="project" value="UniProtKB-KW"/>
</dbReference>
<evidence type="ECO:0000256" key="5">
    <source>
        <dbReference type="SAM" id="MobiDB-lite"/>
    </source>
</evidence>
<dbReference type="PROSITE" id="PS51999">
    <property type="entry name" value="ZF_GRF"/>
    <property type="match status" value="2"/>
</dbReference>
<proteinExistence type="predicted"/>
<evidence type="ECO:0000313" key="7">
    <source>
        <dbReference type="EMBL" id="KAF1804512.1"/>
    </source>
</evidence>
<evidence type="ECO:0000313" key="8">
    <source>
        <dbReference type="Proteomes" id="UP000469890"/>
    </source>
</evidence>
<feature type="region of interest" description="Disordered" evidence="5">
    <location>
        <begin position="36"/>
        <end position="59"/>
    </location>
</feature>
<dbReference type="Proteomes" id="UP000469890">
    <property type="component" value="Unassembled WGS sequence"/>
</dbReference>
<protein>
    <submittedName>
        <fullName evidence="7">GRF zinc finger-domain-containing protein</fullName>
    </submittedName>
</protein>
<evidence type="ECO:0000256" key="1">
    <source>
        <dbReference type="ARBA" id="ARBA00022723"/>
    </source>
</evidence>
<dbReference type="Pfam" id="PF06839">
    <property type="entry name" value="Zn_ribbon_GRF"/>
    <property type="match status" value="2"/>
</dbReference>
<dbReference type="PANTHER" id="PTHR33680:SF1">
    <property type="entry name" value="OS05G0489500 PROTEIN"/>
    <property type="match status" value="1"/>
</dbReference>
<organism evidence="7 8">
    <name type="scientific">Mucor circinelloides f. lusitanicus</name>
    <name type="common">Mucor racemosus var. lusitanicus</name>
    <dbReference type="NCBI Taxonomy" id="29924"/>
    <lineage>
        <taxon>Eukaryota</taxon>
        <taxon>Fungi</taxon>
        <taxon>Fungi incertae sedis</taxon>
        <taxon>Mucoromycota</taxon>
        <taxon>Mucoromycotina</taxon>
        <taxon>Mucoromycetes</taxon>
        <taxon>Mucorales</taxon>
        <taxon>Mucorineae</taxon>
        <taxon>Mucoraceae</taxon>
        <taxon>Mucor</taxon>
    </lineage>
</organism>